<dbReference type="Gene3D" id="3.30.565.10">
    <property type="entry name" value="Histidine kinase-like ATPase, C-terminal domain"/>
    <property type="match status" value="1"/>
</dbReference>
<name>A0A0L6JKQ7_9FIRM</name>
<feature type="domain" description="PPM-type phosphatase" evidence="1">
    <location>
        <begin position="154"/>
        <end position="344"/>
    </location>
</feature>
<dbReference type="SMART" id="SM00387">
    <property type="entry name" value="HATPase_c"/>
    <property type="match status" value="1"/>
</dbReference>
<dbReference type="InterPro" id="IPR001932">
    <property type="entry name" value="PPM-type_phosphatase-like_dom"/>
</dbReference>
<evidence type="ECO:0000313" key="4">
    <source>
        <dbReference type="Proteomes" id="UP000036923"/>
    </source>
</evidence>
<gene>
    <name evidence="3" type="ORF">Bccel_1555</name>
</gene>
<keyword evidence="3" id="KW-0418">Kinase</keyword>
<dbReference type="eggNOG" id="COG2172">
    <property type="taxonomic scope" value="Bacteria"/>
</dbReference>
<dbReference type="AlphaFoldDB" id="A0A0L6JKQ7"/>
<dbReference type="OrthoDB" id="9797578at2"/>
<keyword evidence="3" id="KW-0808">Transferase</keyword>
<evidence type="ECO:0000259" key="1">
    <source>
        <dbReference type="SMART" id="SM00331"/>
    </source>
</evidence>
<dbReference type="InterPro" id="IPR036890">
    <property type="entry name" value="HATPase_C_sf"/>
</dbReference>
<proteinExistence type="predicted"/>
<keyword evidence="3" id="KW-0723">Serine/threonine-protein kinase</keyword>
<dbReference type="SUPFAM" id="SSF81606">
    <property type="entry name" value="PP2C-like"/>
    <property type="match status" value="1"/>
</dbReference>
<dbReference type="STRING" id="398512.Bccel_1555"/>
<dbReference type="InterPro" id="IPR039248">
    <property type="entry name" value="Ptase_RsbX"/>
</dbReference>
<dbReference type="RefSeq" id="WP_036942362.1">
    <property type="nucleotide sequence ID" value="NZ_JQKC01000018.1"/>
</dbReference>
<accession>A0A0L6JKQ7</accession>
<dbReference type="CDD" id="cd16934">
    <property type="entry name" value="HATPase_RsbT-like"/>
    <property type="match status" value="1"/>
</dbReference>
<dbReference type="GO" id="GO:0004674">
    <property type="term" value="F:protein serine/threonine kinase activity"/>
    <property type="evidence" value="ECO:0007669"/>
    <property type="project" value="UniProtKB-KW"/>
</dbReference>
<dbReference type="EMBL" id="LGTC01000001">
    <property type="protein sequence ID" value="KNY26293.1"/>
    <property type="molecule type" value="Genomic_DNA"/>
</dbReference>
<comment type="caution">
    <text evidence="3">The sequence shown here is derived from an EMBL/GenBank/DDBJ whole genome shotgun (WGS) entry which is preliminary data.</text>
</comment>
<dbReference type="Pfam" id="PF13581">
    <property type="entry name" value="HATPase_c_2"/>
    <property type="match status" value="1"/>
</dbReference>
<evidence type="ECO:0000313" key="3">
    <source>
        <dbReference type="EMBL" id="KNY26293.1"/>
    </source>
</evidence>
<dbReference type="PANTHER" id="PTHR35801:SF1">
    <property type="entry name" value="PHOSPHOSERINE PHOSPHATASE RSBX"/>
    <property type="match status" value="1"/>
</dbReference>
<dbReference type="Pfam" id="PF07228">
    <property type="entry name" value="SpoIIE"/>
    <property type="match status" value="1"/>
</dbReference>
<dbReference type="InterPro" id="IPR003594">
    <property type="entry name" value="HATPase_dom"/>
</dbReference>
<keyword evidence="4" id="KW-1185">Reference proteome</keyword>
<dbReference type="Proteomes" id="UP000036923">
    <property type="component" value="Unassembled WGS sequence"/>
</dbReference>
<protein>
    <submittedName>
        <fullName evidence="3">Putative anti-sigma regulatory factor, serine/threonine protein kinase</fullName>
    </submittedName>
</protein>
<reference evidence="4" key="1">
    <citation type="submission" date="2015-07" db="EMBL/GenBank/DDBJ databases">
        <title>Near-Complete Genome Sequence of the Cellulolytic Bacterium Bacteroides (Pseudobacteroides) cellulosolvens ATCC 35603.</title>
        <authorList>
            <person name="Dassa B."/>
            <person name="Utturkar S.M."/>
            <person name="Klingeman D.M."/>
            <person name="Hurt R.A."/>
            <person name="Keller M."/>
            <person name="Xu J."/>
            <person name="Reddy Y.H.K."/>
            <person name="Borovok I."/>
            <person name="Grinberg I.R."/>
            <person name="Lamed R."/>
            <person name="Zhivin O."/>
            <person name="Bayer E.A."/>
            <person name="Brown S.D."/>
        </authorList>
    </citation>
    <scope>NUCLEOTIDE SEQUENCE [LARGE SCALE GENOMIC DNA]</scope>
    <source>
        <strain evidence="4">DSM 2933</strain>
    </source>
</reference>
<feature type="domain" description="Histidine kinase/HSP90-like ATPase" evidence="2">
    <location>
        <begin position="32"/>
        <end position="146"/>
    </location>
</feature>
<dbReference type="SMART" id="SM00331">
    <property type="entry name" value="PP2C_SIG"/>
    <property type="match status" value="1"/>
</dbReference>
<evidence type="ECO:0000259" key="2">
    <source>
        <dbReference type="SMART" id="SM00387"/>
    </source>
</evidence>
<dbReference type="InterPro" id="IPR036457">
    <property type="entry name" value="PPM-type-like_dom_sf"/>
</dbReference>
<dbReference type="Gene3D" id="3.60.40.10">
    <property type="entry name" value="PPM-type phosphatase domain"/>
    <property type="match status" value="1"/>
</dbReference>
<dbReference type="PANTHER" id="PTHR35801">
    <property type="entry name" value="PHOSPHOSERINE PHOSPHATASE RSBX"/>
    <property type="match status" value="1"/>
</dbReference>
<organism evidence="3 4">
    <name type="scientific">Pseudobacteroides cellulosolvens ATCC 35603 = DSM 2933</name>
    <dbReference type="NCBI Taxonomy" id="398512"/>
    <lineage>
        <taxon>Bacteria</taxon>
        <taxon>Bacillati</taxon>
        <taxon>Bacillota</taxon>
        <taxon>Clostridia</taxon>
        <taxon>Eubacteriales</taxon>
        <taxon>Oscillospiraceae</taxon>
        <taxon>Pseudobacteroides</taxon>
    </lineage>
</organism>
<dbReference type="SUPFAM" id="SSF55874">
    <property type="entry name" value="ATPase domain of HSP90 chaperone/DNA topoisomerase II/histidine kinase"/>
    <property type="match status" value="1"/>
</dbReference>
<sequence>MIDILDIRGDYDIGTARRSITQICSRLGFNEREVGEISIVVTELCTNIIKHNAVDGKVIVTEISEGGRMGIEITVEDKGPGIADVDEVIRDGFSTKGTMGTGLGAVKRLMDSFEIYSNIKDSKYLRYPFEEICAGTVVTVKKWLNCKLDPYNNDIKVSVMSRPYPGFNINGDSYYVKHLNDKEIIAVIDGLGHGNEAHKASTLAARTIEHNYHKNLTEIIFSVNDALKQTRGAAMGIVVIDKFKNEFEYSSIGNIDIRYVSEDRTEIMMPTNGILGSKVNSIKTYKRFYKSGAAVVMCSDGISTRWDIRNYPGILLKNPAILSNTIMRDFGKETDDATVLVAFI</sequence>